<gene>
    <name evidence="2" type="ORF">EFI48_06820</name>
</gene>
<dbReference type="AlphaFoldDB" id="A0AAN1QDJ9"/>
<organism evidence="2 3">
    <name type="scientific">Aeromonas veronii</name>
    <dbReference type="NCBI Taxonomy" id="654"/>
    <lineage>
        <taxon>Bacteria</taxon>
        <taxon>Pseudomonadati</taxon>
        <taxon>Pseudomonadota</taxon>
        <taxon>Gammaproteobacteria</taxon>
        <taxon>Aeromonadales</taxon>
        <taxon>Aeromonadaceae</taxon>
        <taxon>Aeromonas</taxon>
    </lineage>
</organism>
<feature type="region of interest" description="Disordered" evidence="1">
    <location>
        <begin position="103"/>
        <end position="125"/>
    </location>
</feature>
<evidence type="ECO:0000256" key="1">
    <source>
        <dbReference type="SAM" id="MobiDB-lite"/>
    </source>
</evidence>
<sequence>MNNYVFEFCFNPDIDQDNIRHFLDHCLSHLSSSFQDEDEFYANKVQLPGGLDKIQMVHYWEQHKIQIREYVQQIGERFVYTSNYTASYIQDLSGVFTELDELANNSMPPNSMNTNNQPEGTTSEA</sequence>
<evidence type="ECO:0000313" key="3">
    <source>
        <dbReference type="Proteomes" id="UP000267614"/>
    </source>
</evidence>
<dbReference type="Proteomes" id="UP000267614">
    <property type="component" value="Chromosome"/>
</dbReference>
<protein>
    <submittedName>
        <fullName evidence="2">Uncharacterized protein</fullName>
    </submittedName>
</protein>
<evidence type="ECO:0000313" key="2">
    <source>
        <dbReference type="EMBL" id="AYV36545.1"/>
    </source>
</evidence>
<proteinExistence type="predicted"/>
<feature type="compositionally biased region" description="Low complexity" evidence="1">
    <location>
        <begin position="104"/>
        <end position="116"/>
    </location>
</feature>
<name>A0AAN1QDJ9_AERVE</name>
<reference evidence="2 3" key="1">
    <citation type="submission" date="2018-11" db="EMBL/GenBank/DDBJ databases">
        <title>Complete genome sequence of multidrug-resistant Aeromonas veronii strain MS-18-37.</title>
        <authorList>
            <person name="Abdelhamed H."/>
            <person name="Lawrence M."/>
            <person name="Waldbieser G."/>
        </authorList>
    </citation>
    <scope>NUCLEOTIDE SEQUENCE [LARGE SCALE GENOMIC DNA]</scope>
    <source>
        <strain evidence="2 3">MS-18-37</strain>
    </source>
</reference>
<dbReference type="EMBL" id="CP033604">
    <property type="protein sequence ID" value="AYV36545.1"/>
    <property type="molecule type" value="Genomic_DNA"/>
</dbReference>
<accession>A0AAN1QDJ9</accession>